<evidence type="ECO:0000256" key="11">
    <source>
        <dbReference type="ARBA" id="ARBA00023667"/>
    </source>
</evidence>
<dbReference type="InterPro" id="IPR044021">
    <property type="entry name" value="CrtO"/>
</dbReference>
<evidence type="ECO:0000313" key="15">
    <source>
        <dbReference type="EMBL" id="QJB38003.1"/>
    </source>
</evidence>
<evidence type="ECO:0000256" key="7">
    <source>
        <dbReference type="ARBA" id="ARBA00023136"/>
    </source>
</evidence>
<dbReference type="EMBL" id="CP051205">
    <property type="protein sequence ID" value="QJB31521.1"/>
    <property type="molecule type" value="Genomic_DNA"/>
</dbReference>
<evidence type="ECO:0000256" key="4">
    <source>
        <dbReference type="ARBA" id="ARBA00022692"/>
    </source>
</evidence>
<dbReference type="EMBL" id="CP051204">
    <property type="protein sequence ID" value="QJB38003.1"/>
    <property type="molecule type" value="Genomic_DNA"/>
</dbReference>
<evidence type="ECO:0000313" key="16">
    <source>
        <dbReference type="Proteomes" id="UP000502421"/>
    </source>
</evidence>
<gene>
    <name evidence="15" type="ORF">HF324_09120</name>
    <name evidence="14" type="ORF">HF329_09465</name>
</gene>
<accession>A0AAE6ZF56</accession>
<reference evidence="14 17" key="2">
    <citation type="submission" date="2020-09" db="EMBL/GenBank/DDBJ databases">
        <authorList>
            <person name="Kittiwongwattana C."/>
        </authorList>
    </citation>
    <scope>NUCLEOTIDE SEQUENCE</scope>
    <source>
        <strain evidence="15 17">1303</strain>
        <strain evidence="14">1310</strain>
    </source>
</reference>
<comment type="function">
    <text evidence="12">Catalyzes the acylation of glycosyl-4,4'-diaponeurosporenoate, i.e. the esterification of glucose at the C6'' position with the carboxyl group of the C(15) fatty acid 12-methyltetradecanoic acid, to yield staphyloxanthin. This is the last step in the biosynthesis of this orange pigment, present in most staphylococci strains.</text>
</comment>
<dbReference type="AlphaFoldDB" id="A0AAE6ZF56"/>
<evidence type="ECO:0000256" key="2">
    <source>
        <dbReference type="ARBA" id="ARBA00022475"/>
    </source>
</evidence>
<dbReference type="Pfam" id="PF18927">
    <property type="entry name" value="CrtO"/>
    <property type="match status" value="1"/>
</dbReference>
<comment type="similarity">
    <text evidence="10">Belongs to the acyltransferase CrtO family.</text>
</comment>
<evidence type="ECO:0000256" key="12">
    <source>
        <dbReference type="ARBA" id="ARBA00025324"/>
    </source>
</evidence>
<dbReference type="Proteomes" id="UP000502421">
    <property type="component" value="Chromosome"/>
</dbReference>
<keyword evidence="4 13" id="KW-0812">Transmembrane</keyword>
<dbReference type="RefSeq" id="WP_168803780.1">
    <property type="nucleotide sequence ID" value="NZ_CP051204.2"/>
</dbReference>
<organism evidence="14 16">
    <name type="scientific">Chitinophaga oryzae</name>
    <dbReference type="NCBI Taxonomy" id="2725414"/>
    <lineage>
        <taxon>Bacteria</taxon>
        <taxon>Pseudomonadati</taxon>
        <taxon>Bacteroidota</taxon>
        <taxon>Chitinophagia</taxon>
        <taxon>Chitinophagales</taxon>
        <taxon>Chitinophagaceae</taxon>
        <taxon>Chitinophaga</taxon>
    </lineage>
</organism>
<evidence type="ECO:0000313" key="17">
    <source>
        <dbReference type="Proteomes" id="UP000503144"/>
    </source>
</evidence>
<keyword evidence="7 13" id="KW-0472">Membrane</keyword>
<reference evidence="16 17" key="1">
    <citation type="submission" date="2020-04" db="EMBL/GenBank/DDBJ databases">
        <authorList>
            <person name="Kittiwongwattana C."/>
        </authorList>
    </citation>
    <scope>NUCLEOTIDE SEQUENCE [LARGE SCALE GENOMIC DNA]</scope>
    <source>
        <strain evidence="17">1303</strain>
        <strain evidence="16">1310</strain>
    </source>
</reference>
<keyword evidence="5" id="KW-0732">Signal</keyword>
<keyword evidence="3" id="KW-0808">Transferase</keyword>
<proteinExistence type="inferred from homology"/>
<dbReference type="GO" id="GO:0016746">
    <property type="term" value="F:acyltransferase activity"/>
    <property type="evidence" value="ECO:0007669"/>
    <property type="project" value="UniProtKB-KW"/>
</dbReference>
<name>A0AAE6ZF56_9BACT</name>
<evidence type="ECO:0000256" key="3">
    <source>
        <dbReference type="ARBA" id="ARBA00022679"/>
    </source>
</evidence>
<evidence type="ECO:0000256" key="8">
    <source>
        <dbReference type="ARBA" id="ARBA00023315"/>
    </source>
</evidence>
<sequence length="186" mass="21899">MKRTFTLITIVIFSIIALSALVYYVRMDGFAFAWALSFLLMLCVSVFTDALKSPLDSPYYEPKEWERKGKIYERFGINFFRKLLVWIGWEKVIRKTFPIENNTSALTKLYYQTKKSELDHLIILVVVLGFNVFVAVRFGIVKSLWLLGLNVFMNLYPVFLQRYNRPRVKRAMNLSKRRKTSDSLVD</sequence>
<evidence type="ECO:0000256" key="9">
    <source>
        <dbReference type="ARBA" id="ARBA00023588"/>
    </source>
</evidence>
<evidence type="ECO:0000256" key="13">
    <source>
        <dbReference type="SAM" id="Phobius"/>
    </source>
</evidence>
<evidence type="ECO:0000256" key="10">
    <source>
        <dbReference type="ARBA" id="ARBA00023603"/>
    </source>
</evidence>
<evidence type="ECO:0000256" key="6">
    <source>
        <dbReference type="ARBA" id="ARBA00022989"/>
    </source>
</evidence>
<dbReference type="Proteomes" id="UP000503144">
    <property type="component" value="Chromosome"/>
</dbReference>
<keyword evidence="6 13" id="KW-1133">Transmembrane helix</keyword>
<evidence type="ECO:0000313" key="14">
    <source>
        <dbReference type="EMBL" id="QJB31521.1"/>
    </source>
</evidence>
<keyword evidence="2" id="KW-1003">Cell membrane</keyword>
<feature type="transmembrane region" description="Helical" evidence="13">
    <location>
        <begin position="144"/>
        <end position="160"/>
    </location>
</feature>
<protein>
    <recommendedName>
        <fullName evidence="11">Glycosyl-4,4'-diaponeurosporenoate acyltransferase</fullName>
    </recommendedName>
</protein>
<dbReference type="GO" id="GO:0005886">
    <property type="term" value="C:plasma membrane"/>
    <property type="evidence" value="ECO:0007669"/>
    <property type="project" value="UniProtKB-SubCell"/>
</dbReference>
<feature type="transmembrane region" description="Helical" evidence="13">
    <location>
        <begin position="118"/>
        <end position="138"/>
    </location>
</feature>
<keyword evidence="17" id="KW-1185">Reference proteome</keyword>
<comment type="subcellular location">
    <subcellularLocation>
        <location evidence="1">Cell membrane</location>
        <topology evidence="1">Single-pass membrane protein</topology>
    </subcellularLocation>
</comment>
<evidence type="ECO:0000256" key="5">
    <source>
        <dbReference type="ARBA" id="ARBA00022729"/>
    </source>
</evidence>
<evidence type="ECO:0000256" key="1">
    <source>
        <dbReference type="ARBA" id="ARBA00004162"/>
    </source>
</evidence>
<comment type="pathway">
    <text evidence="9">Carotenoid biosynthesis; staphyloxanthin biosynthesis; staphyloxanthin from farnesyl diphosphate: step 5/5.</text>
</comment>
<keyword evidence="8" id="KW-0012">Acyltransferase</keyword>
<feature type="transmembrane region" description="Helical" evidence="13">
    <location>
        <begin position="7"/>
        <end position="25"/>
    </location>
</feature>
<dbReference type="KEGG" id="coy:HF329_09465"/>
<feature type="transmembrane region" description="Helical" evidence="13">
    <location>
        <begin position="31"/>
        <end position="51"/>
    </location>
</feature>